<protein>
    <submittedName>
        <fullName evidence="3">DUF58 domain-containing protein</fullName>
    </submittedName>
</protein>
<feature type="domain" description="DUF58" evidence="2">
    <location>
        <begin position="71"/>
        <end position="277"/>
    </location>
</feature>
<comment type="caution">
    <text evidence="3">The sequence shown here is derived from an EMBL/GenBank/DDBJ whole genome shotgun (WGS) entry which is preliminary data.</text>
</comment>
<dbReference type="PANTHER" id="PTHR33608">
    <property type="entry name" value="BLL2464 PROTEIN"/>
    <property type="match status" value="1"/>
</dbReference>
<sequence>MRDLAARSRTATLPGHPAPEGDTRIRTNLPHLLSLEARSRALSFLPRQPARSVLNGRHASRLRGRGLSFEELRGYLPGDDVRSIDWKVTARTGEPYVRVMTEERDRPALIVVDQRMSMFFGSRLNMKSVTAAEAAALTAFRILDQGDRVGGIVFGDATLAEIRPQRSRAALRRFLTAIADANGLLSADAPAVEAMPLSRILRATARIAPKNHLVIVLSDFDGVDDEAERLVSGLARRNDLILGLVTDPMAHDLPEGLRLVVSDGTLQAEIDTGDKARHRALSEMAEGRLATVLDWQRKYGPPVLPLSTGEETLPQMRRLMGLGPR</sequence>
<dbReference type="InterPro" id="IPR002881">
    <property type="entry name" value="DUF58"/>
</dbReference>
<dbReference type="Proteomes" id="UP001209535">
    <property type="component" value="Unassembled WGS sequence"/>
</dbReference>
<evidence type="ECO:0000313" key="3">
    <source>
        <dbReference type="EMBL" id="MCU9849449.1"/>
    </source>
</evidence>
<dbReference type="PANTHER" id="PTHR33608:SF12">
    <property type="entry name" value="DUF58 DOMAIN-CONTAINING PROTEIN"/>
    <property type="match status" value="1"/>
</dbReference>
<evidence type="ECO:0000259" key="2">
    <source>
        <dbReference type="Pfam" id="PF01882"/>
    </source>
</evidence>
<organism evidence="3 4">
    <name type="scientific">Albidovulum salinarum</name>
    <dbReference type="NCBI Taxonomy" id="2984153"/>
    <lineage>
        <taxon>Bacteria</taxon>
        <taxon>Pseudomonadati</taxon>
        <taxon>Pseudomonadota</taxon>
        <taxon>Alphaproteobacteria</taxon>
        <taxon>Rhodobacterales</taxon>
        <taxon>Paracoccaceae</taxon>
        <taxon>Albidovulum</taxon>
    </lineage>
</organism>
<gene>
    <name evidence="3" type="ORF">OEZ60_15720</name>
</gene>
<reference evidence="3 4" key="1">
    <citation type="submission" date="2022-10" db="EMBL/GenBank/DDBJ databases">
        <title>Defluviimonas sp. nov., isolated from ocean surface sediments.</title>
        <authorList>
            <person name="He W."/>
            <person name="Wang L."/>
            <person name="Zhang D.-F."/>
        </authorList>
    </citation>
    <scope>NUCLEOTIDE SEQUENCE [LARGE SCALE GENOMIC DNA]</scope>
    <source>
        <strain evidence="3 4">WL0024</strain>
    </source>
</reference>
<name>A0ABT2X692_9RHOB</name>
<keyword evidence="4" id="KW-1185">Reference proteome</keyword>
<dbReference type="RefSeq" id="WP_263338176.1">
    <property type="nucleotide sequence ID" value="NZ_JAOVQO010000015.1"/>
</dbReference>
<feature type="region of interest" description="Disordered" evidence="1">
    <location>
        <begin position="1"/>
        <end position="23"/>
    </location>
</feature>
<evidence type="ECO:0000313" key="4">
    <source>
        <dbReference type="Proteomes" id="UP001209535"/>
    </source>
</evidence>
<evidence type="ECO:0000256" key="1">
    <source>
        <dbReference type="SAM" id="MobiDB-lite"/>
    </source>
</evidence>
<dbReference type="EMBL" id="JAOVQO010000015">
    <property type="protein sequence ID" value="MCU9849449.1"/>
    <property type="molecule type" value="Genomic_DNA"/>
</dbReference>
<dbReference type="InterPro" id="IPR036465">
    <property type="entry name" value="vWFA_dom_sf"/>
</dbReference>
<dbReference type="Pfam" id="PF01882">
    <property type="entry name" value="DUF58"/>
    <property type="match status" value="1"/>
</dbReference>
<dbReference type="SUPFAM" id="SSF53300">
    <property type="entry name" value="vWA-like"/>
    <property type="match status" value="1"/>
</dbReference>
<accession>A0ABT2X692</accession>
<proteinExistence type="predicted"/>